<sequence length="141" mass="14839">MKKSVISLAAGAVAFVALAGTSYAEGGKQLTAQQAAEIQTKVRVGIGVVALGRADKDPMMLVVGAKILSGVDLDGSEKTYDVSAILDEAKALAGDNEMLLDAIAAVPTERANRSGERNCDWVQVQGYGSDPYAWEWVLSCY</sequence>
<dbReference type="RefSeq" id="WP_090877352.1">
    <property type="nucleotide sequence ID" value="NZ_FMXQ01000006.1"/>
</dbReference>
<dbReference type="AlphaFoldDB" id="A0A1G6D497"/>
<reference evidence="2 3" key="1">
    <citation type="submission" date="2016-10" db="EMBL/GenBank/DDBJ databases">
        <authorList>
            <person name="de Groot N.N."/>
        </authorList>
    </citation>
    <scope>NUCLEOTIDE SEQUENCE [LARGE SCALE GENOMIC DNA]</scope>
    <source>
        <strain evidence="2 3">ATCC 35022</strain>
    </source>
</reference>
<feature type="signal peptide" evidence="1">
    <location>
        <begin position="1"/>
        <end position="19"/>
    </location>
</feature>
<name>A0A1G6D497_9HYPH</name>
<evidence type="ECO:0000313" key="3">
    <source>
        <dbReference type="Proteomes" id="UP000199071"/>
    </source>
</evidence>
<gene>
    <name evidence="2" type="ORF">SAMN02982931_02989</name>
</gene>
<keyword evidence="1" id="KW-0732">Signal</keyword>
<accession>A0A1G6D497</accession>
<dbReference type="OrthoDB" id="8447766at2"/>
<keyword evidence="3" id="KW-1185">Reference proteome</keyword>
<feature type="chain" id="PRO_5011792268" evidence="1">
    <location>
        <begin position="20"/>
        <end position="141"/>
    </location>
</feature>
<evidence type="ECO:0000313" key="2">
    <source>
        <dbReference type="EMBL" id="SDB39938.1"/>
    </source>
</evidence>
<dbReference type="Proteomes" id="UP000199071">
    <property type="component" value="Unassembled WGS sequence"/>
</dbReference>
<proteinExistence type="predicted"/>
<organism evidence="2 3">
    <name type="scientific">Bauldia litoralis</name>
    <dbReference type="NCBI Taxonomy" id="665467"/>
    <lineage>
        <taxon>Bacteria</taxon>
        <taxon>Pseudomonadati</taxon>
        <taxon>Pseudomonadota</taxon>
        <taxon>Alphaproteobacteria</taxon>
        <taxon>Hyphomicrobiales</taxon>
        <taxon>Kaistiaceae</taxon>
        <taxon>Bauldia</taxon>
    </lineage>
</organism>
<protein>
    <submittedName>
        <fullName evidence="2">Uncharacterized protein</fullName>
    </submittedName>
</protein>
<dbReference type="EMBL" id="FMXQ01000006">
    <property type="protein sequence ID" value="SDB39938.1"/>
    <property type="molecule type" value="Genomic_DNA"/>
</dbReference>
<evidence type="ECO:0000256" key="1">
    <source>
        <dbReference type="SAM" id="SignalP"/>
    </source>
</evidence>